<accession>A0ACC3BRT1</accession>
<comment type="caution">
    <text evidence="1">The sequence shown here is derived from an EMBL/GenBank/DDBJ whole genome shotgun (WGS) entry which is preliminary data.</text>
</comment>
<organism evidence="1 2">
    <name type="scientific">Pyropia yezoensis</name>
    <name type="common">Susabi-nori</name>
    <name type="synonym">Porphyra yezoensis</name>
    <dbReference type="NCBI Taxonomy" id="2788"/>
    <lineage>
        <taxon>Eukaryota</taxon>
        <taxon>Rhodophyta</taxon>
        <taxon>Bangiophyceae</taxon>
        <taxon>Bangiales</taxon>
        <taxon>Bangiaceae</taxon>
        <taxon>Pyropia</taxon>
    </lineage>
</organism>
<evidence type="ECO:0000313" key="1">
    <source>
        <dbReference type="EMBL" id="KAK1860716.1"/>
    </source>
</evidence>
<gene>
    <name evidence="1" type="ORF">I4F81_003304</name>
</gene>
<dbReference type="Proteomes" id="UP000798662">
    <property type="component" value="Chromosome 1"/>
</dbReference>
<name>A0ACC3BRT1_PYRYE</name>
<keyword evidence="2" id="KW-1185">Reference proteome</keyword>
<reference evidence="1" key="1">
    <citation type="submission" date="2019-11" db="EMBL/GenBank/DDBJ databases">
        <title>Nori genome reveals adaptations in red seaweeds to the harsh intertidal environment.</title>
        <authorList>
            <person name="Wang D."/>
            <person name="Mao Y."/>
        </authorList>
    </citation>
    <scope>NUCLEOTIDE SEQUENCE</scope>
    <source>
        <tissue evidence="1">Gametophyte</tissue>
    </source>
</reference>
<sequence length="474" mass="50141">MAPSRLSSPTPRAGVSKLALKCLFCPRAFFSTVTRQRHITAAHSHDSLTVVDAHMVDAPVANHLADPDSTGAAPAAAAATSASVDVLTTEDFVANDAEGGVLAGVGSTARVDGQRLVEAASAGTGLATTAAASAFVNETAKDFLTRARNDGVARGTLAGPRPISGAVRNVFVASVTARFRAYYEALPESSKCTPVVSPLVGQAPSRFRGPVLRSLLNFPITAGGSGLSREDQTALASFLHSFEGAMSGNDGGDFSDVFPSDASFVAGLRGEQNRILSKLKWMRAPIEVGSKTYTFYFRDLLDVAVNAVRFAENSDLEGGRSPPAADGSPRRSKTLNADMFVNELPSERDDGSRWVTVGYIPHIPKAVSRTDKAKLEASDRRNDLRQRCMALVLRRFSRASEAGYPVDIPSVGTVLLVARAGGIVVDFIEQRSLYALMGSGSTMICSLCRVHHSASCAVDSPRAEPRIVVETLEA</sequence>
<protein>
    <submittedName>
        <fullName evidence="1">Uncharacterized protein</fullName>
    </submittedName>
</protein>
<dbReference type="EMBL" id="CM020618">
    <property type="protein sequence ID" value="KAK1860716.1"/>
    <property type="molecule type" value="Genomic_DNA"/>
</dbReference>
<evidence type="ECO:0000313" key="2">
    <source>
        <dbReference type="Proteomes" id="UP000798662"/>
    </source>
</evidence>
<proteinExistence type="predicted"/>